<feature type="region of interest" description="Disordered" evidence="1">
    <location>
        <begin position="183"/>
        <end position="209"/>
    </location>
</feature>
<dbReference type="EMBL" id="JAGPXE010000003">
    <property type="protein sequence ID" value="MBQ0924122.1"/>
    <property type="molecule type" value="Genomic_DNA"/>
</dbReference>
<gene>
    <name evidence="3" type="ORF">KBO27_09220</name>
</gene>
<keyword evidence="4" id="KW-1185">Reference proteome</keyword>
<evidence type="ECO:0000313" key="3">
    <source>
        <dbReference type="EMBL" id="MBQ0924122.1"/>
    </source>
</evidence>
<dbReference type="InterPro" id="IPR036188">
    <property type="entry name" value="FAD/NAD-bd_sf"/>
</dbReference>
<sequence>MDGIGIVGAGVAGLHLGMLLRRKGVPVTLYSERAPQQRGSGRLPNAVAHHHVTLSRERALGVEHWDAGEFGYGVHHHYLGGPSPSRFIGRFSAPSRGVDQRMVLPRLVHDFCDAGGTVEHRRITPAEVEELARRHDLVVVATGRGGLSELFPRRADLSPFDRPQRRLCVGLYDGIAPAEPRGVTLSIAPGHGELPASGTSSPHPSAPAPTWPATAWADLVVSASGPGVAVRRAGGWCRRRARPRPAAG</sequence>
<dbReference type="RefSeq" id="WP_210969543.1">
    <property type="nucleotide sequence ID" value="NZ_JAGPXE010000003.1"/>
</dbReference>
<name>A0ABS5DCX5_9PSEU</name>
<dbReference type="SUPFAM" id="SSF51905">
    <property type="entry name" value="FAD/NAD(P)-binding domain"/>
    <property type="match status" value="1"/>
</dbReference>
<dbReference type="PRINTS" id="PR00420">
    <property type="entry name" value="RNGMNOXGNASE"/>
</dbReference>
<feature type="domain" description="Styrene monooxygenase StyA putative substrate binding" evidence="2">
    <location>
        <begin position="143"/>
        <end position="194"/>
    </location>
</feature>
<protein>
    <recommendedName>
        <fullName evidence="2">Styrene monooxygenase StyA putative substrate binding domain-containing protein</fullName>
    </recommendedName>
</protein>
<dbReference type="Gene3D" id="3.50.50.60">
    <property type="entry name" value="FAD/NAD(P)-binding domain"/>
    <property type="match status" value="1"/>
</dbReference>
<evidence type="ECO:0000313" key="4">
    <source>
        <dbReference type="Proteomes" id="UP000674084"/>
    </source>
</evidence>
<evidence type="ECO:0000256" key="1">
    <source>
        <dbReference type="SAM" id="MobiDB-lite"/>
    </source>
</evidence>
<dbReference type="Gene3D" id="3.30.9.40">
    <property type="match status" value="2"/>
</dbReference>
<organism evidence="3 4">
    <name type="scientific">Saccharopolyspora endophytica</name>
    <dbReference type="NCBI Taxonomy" id="543886"/>
    <lineage>
        <taxon>Bacteria</taxon>
        <taxon>Bacillati</taxon>
        <taxon>Actinomycetota</taxon>
        <taxon>Actinomycetes</taxon>
        <taxon>Pseudonocardiales</taxon>
        <taxon>Pseudonocardiaceae</taxon>
        <taxon>Saccharopolyspora</taxon>
    </lineage>
</organism>
<accession>A0ABS5DCX5</accession>
<proteinExistence type="predicted"/>
<dbReference type="Proteomes" id="UP000674084">
    <property type="component" value="Unassembled WGS sequence"/>
</dbReference>
<reference evidence="3 4" key="1">
    <citation type="submission" date="2021-04" db="EMBL/GenBank/DDBJ databases">
        <title>Whole-genome sequencing of Saccharopolyspora endophytica KCTC 19397.</title>
        <authorList>
            <person name="Ay H."/>
            <person name="Saygin H."/>
            <person name="Sahin N."/>
        </authorList>
    </citation>
    <scope>NUCLEOTIDE SEQUENCE [LARGE SCALE GENOMIC DNA]</scope>
    <source>
        <strain evidence="3 4">KCTC 19397</strain>
    </source>
</reference>
<dbReference type="Pfam" id="PF17885">
    <property type="entry name" value="Smoa_sbd"/>
    <property type="match status" value="1"/>
</dbReference>
<evidence type="ECO:0000259" key="2">
    <source>
        <dbReference type="Pfam" id="PF17885"/>
    </source>
</evidence>
<comment type="caution">
    <text evidence="3">The sequence shown here is derived from an EMBL/GenBank/DDBJ whole genome shotgun (WGS) entry which is preliminary data.</text>
</comment>
<dbReference type="InterPro" id="IPR041654">
    <property type="entry name" value="StyA_sbd"/>
</dbReference>